<comment type="function">
    <text evidence="5">Part of the ABC transporter complex HmuTUV involved in hemin import. Responsible for energy coupling to the transport system.</text>
</comment>
<evidence type="ECO:0000256" key="1">
    <source>
        <dbReference type="ARBA" id="ARBA00022448"/>
    </source>
</evidence>
<dbReference type="InterPro" id="IPR027417">
    <property type="entry name" value="P-loop_NTPase"/>
</dbReference>
<evidence type="ECO:0000256" key="2">
    <source>
        <dbReference type="ARBA" id="ARBA00022741"/>
    </source>
</evidence>
<keyword evidence="1" id="KW-0813">Transport</keyword>
<dbReference type="AlphaFoldDB" id="A0A419SBM9"/>
<dbReference type="Pfam" id="PF00005">
    <property type="entry name" value="ABC_tran"/>
    <property type="match status" value="1"/>
</dbReference>
<dbReference type="InterPro" id="IPR003593">
    <property type="entry name" value="AAA+_ATPase"/>
</dbReference>
<gene>
    <name evidence="7" type="ORF">BCY91_01010</name>
</gene>
<dbReference type="PROSITE" id="PS50893">
    <property type="entry name" value="ABC_TRANSPORTER_2"/>
    <property type="match status" value="1"/>
</dbReference>
<dbReference type="GO" id="GO:0005524">
    <property type="term" value="F:ATP binding"/>
    <property type="evidence" value="ECO:0007669"/>
    <property type="project" value="UniProtKB-KW"/>
</dbReference>
<dbReference type="RefSeq" id="WP_120180147.1">
    <property type="nucleotide sequence ID" value="NZ_MBTA01000001.1"/>
</dbReference>
<comment type="caution">
    <text evidence="7">The sequence shown here is derived from an EMBL/GenBank/DDBJ whole genome shotgun (WGS) entry which is preliminary data.</text>
</comment>
<dbReference type="InterPro" id="IPR017871">
    <property type="entry name" value="ABC_transporter-like_CS"/>
</dbReference>
<evidence type="ECO:0000256" key="4">
    <source>
        <dbReference type="ARBA" id="ARBA00022967"/>
    </source>
</evidence>
<dbReference type="PROSITE" id="PS00211">
    <property type="entry name" value="ABC_TRANSPORTER_1"/>
    <property type="match status" value="1"/>
</dbReference>
<dbReference type="InterPro" id="IPR003439">
    <property type="entry name" value="ABC_transporter-like_ATP-bd"/>
</dbReference>
<dbReference type="GO" id="GO:0016887">
    <property type="term" value="F:ATP hydrolysis activity"/>
    <property type="evidence" value="ECO:0007669"/>
    <property type="project" value="InterPro"/>
</dbReference>
<evidence type="ECO:0000256" key="3">
    <source>
        <dbReference type="ARBA" id="ARBA00022840"/>
    </source>
</evidence>
<dbReference type="EMBL" id="MBTA01000001">
    <property type="protein sequence ID" value="RKD20232.1"/>
    <property type="molecule type" value="Genomic_DNA"/>
</dbReference>
<feature type="domain" description="ABC transporter" evidence="6">
    <location>
        <begin position="2"/>
        <end position="239"/>
    </location>
</feature>
<dbReference type="CDD" id="cd03214">
    <property type="entry name" value="ABC_Iron-Siderophores_B12_Hemin"/>
    <property type="match status" value="1"/>
</dbReference>
<dbReference type="FunFam" id="3.40.50.300:FF:000134">
    <property type="entry name" value="Iron-enterobactin ABC transporter ATP-binding protein"/>
    <property type="match status" value="1"/>
</dbReference>
<accession>A0A419SBM9</accession>
<proteinExistence type="predicted"/>
<evidence type="ECO:0000313" key="7">
    <source>
        <dbReference type="EMBL" id="RKD20232.1"/>
    </source>
</evidence>
<dbReference type="NCBIfam" id="NF010068">
    <property type="entry name" value="PRK13548.1"/>
    <property type="match status" value="1"/>
</dbReference>
<keyword evidence="4" id="KW-1278">Translocase</keyword>
<sequence length="269" mass="30234">MLTVENVSYEVNQRKLVSDVTFSTASGELLAIIGANGAGKSTLLRMLSAERKPTEGHISLYGKKLKDYSPKELALKRAVLNQHNTVNMDFHCQEIVMMGRYPHFKNRPTEQDRRVIAETMKICGVLHLAGRSFLTLSGGEQQRVQFARVLAQIWDQSGALILMDEPVASMDIQYQQQTLAIAKALCKKGFMLVVILHEINLAALYADRILMLKNGQKWKDGAPLEVLNAEHIYSVFNVEAEVQMNRNTLQANVFSKELKLDAAHFNSFL</sequence>
<dbReference type="OrthoDB" id="9806726at2"/>
<dbReference type="Gene3D" id="3.40.50.300">
    <property type="entry name" value="P-loop containing nucleotide triphosphate hydrolases"/>
    <property type="match status" value="1"/>
</dbReference>
<dbReference type="SUPFAM" id="SSF52540">
    <property type="entry name" value="P-loop containing nucleoside triphosphate hydrolases"/>
    <property type="match status" value="1"/>
</dbReference>
<dbReference type="PANTHER" id="PTHR42794:SF1">
    <property type="entry name" value="HEMIN IMPORT ATP-BINDING PROTEIN HMUV"/>
    <property type="match status" value="1"/>
</dbReference>
<evidence type="ECO:0000313" key="8">
    <source>
        <dbReference type="Proteomes" id="UP000283433"/>
    </source>
</evidence>
<name>A0A419SBM9_9SPHI</name>
<protein>
    <submittedName>
        <fullName evidence="7">Hemin ABC transporter ATP-binding protein</fullName>
    </submittedName>
</protein>
<keyword evidence="2" id="KW-0547">Nucleotide-binding</keyword>
<evidence type="ECO:0000256" key="5">
    <source>
        <dbReference type="ARBA" id="ARBA00037066"/>
    </source>
</evidence>
<reference evidence="7 8" key="1">
    <citation type="submission" date="2016-07" db="EMBL/GenBank/DDBJ databases">
        <title>Genome of Pelobium manganitolerans.</title>
        <authorList>
            <person name="Wu S."/>
            <person name="Wang G."/>
        </authorList>
    </citation>
    <scope>NUCLEOTIDE SEQUENCE [LARGE SCALE GENOMIC DNA]</scope>
    <source>
        <strain evidence="7 8">YS-25</strain>
    </source>
</reference>
<dbReference type="Proteomes" id="UP000283433">
    <property type="component" value="Unassembled WGS sequence"/>
</dbReference>
<keyword evidence="8" id="KW-1185">Reference proteome</keyword>
<dbReference type="PANTHER" id="PTHR42794">
    <property type="entry name" value="HEMIN IMPORT ATP-BINDING PROTEIN HMUV"/>
    <property type="match status" value="1"/>
</dbReference>
<organism evidence="7 8">
    <name type="scientific">Pelobium manganitolerans</name>
    <dbReference type="NCBI Taxonomy" id="1842495"/>
    <lineage>
        <taxon>Bacteria</taxon>
        <taxon>Pseudomonadati</taxon>
        <taxon>Bacteroidota</taxon>
        <taxon>Sphingobacteriia</taxon>
        <taxon>Sphingobacteriales</taxon>
        <taxon>Sphingobacteriaceae</taxon>
        <taxon>Pelobium</taxon>
    </lineage>
</organism>
<keyword evidence="3 7" id="KW-0067">ATP-binding</keyword>
<dbReference type="SMART" id="SM00382">
    <property type="entry name" value="AAA"/>
    <property type="match status" value="1"/>
</dbReference>
<evidence type="ECO:0000259" key="6">
    <source>
        <dbReference type="PROSITE" id="PS50893"/>
    </source>
</evidence>